<dbReference type="Proteomes" id="UP000828390">
    <property type="component" value="Unassembled WGS sequence"/>
</dbReference>
<dbReference type="Gene3D" id="2.60.120.260">
    <property type="entry name" value="Galactose-binding domain-like"/>
    <property type="match status" value="1"/>
</dbReference>
<evidence type="ECO:0000313" key="3">
    <source>
        <dbReference type="EMBL" id="KAH3734492.1"/>
    </source>
</evidence>
<comment type="caution">
    <text evidence="3">The sequence shown here is derived from an EMBL/GenBank/DDBJ whole genome shotgun (WGS) entry which is preliminary data.</text>
</comment>
<protein>
    <recommendedName>
        <fullName evidence="2">F5/8 type C domain-containing protein</fullName>
    </recommendedName>
</protein>
<gene>
    <name evidence="3" type="ORF">DPMN_040931</name>
</gene>
<dbReference type="OrthoDB" id="6150800at2759"/>
<dbReference type="SUPFAM" id="SSF49785">
    <property type="entry name" value="Galactose-binding domain-like"/>
    <property type="match status" value="1"/>
</dbReference>
<keyword evidence="4" id="KW-1185">Reference proteome</keyword>
<sequence length="429" mass="47478">MACFGIFIISLMTSLVTCQMVHQQTTADLQQCVANLACSFDYKSEFQAKLDNATRHLELELELLRHQTGSLVAPLQNEIRQLQANQSNEITYANQVLGRVLAEQAYDREYLRNITQGLYILNNDFHRENLIRYQDVHRLVLELNEARSNISTLGALVEALITASANSTLIAQIAAIQGGVSGGAHTGVVCTAKDSEILELRSNLTYFMNAYASEQKLIEMIRNRETMLQSEVERLQSNLSQALSVNHIKDNLIINLQNQLKAALANAPASLPAPGTCVSALGMQSGAIPNSALSASAYQPGYGPEKSRLNDSTGWFTPERATSQDFLQIDTGSQHYITKVATQGGICCDVMVTNYTLSYSNDGVHWKEYTKDCVKQFLTGNSDQSTVVEHTLDTPIIARYIRFHVVDYRKTGASNYVGMRVELYGCAKN</sequence>
<dbReference type="PROSITE" id="PS01285">
    <property type="entry name" value="FA58C_1"/>
    <property type="match status" value="1"/>
</dbReference>
<dbReference type="InterPro" id="IPR000421">
    <property type="entry name" value="FA58C"/>
</dbReference>
<dbReference type="PANTHER" id="PTHR24543:SF325">
    <property type="entry name" value="F5_8 TYPE C DOMAIN-CONTAINING PROTEIN"/>
    <property type="match status" value="1"/>
</dbReference>
<dbReference type="PANTHER" id="PTHR24543">
    <property type="entry name" value="MULTICOPPER OXIDASE-RELATED"/>
    <property type="match status" value="1"/>
</dbReference>
<evidence type="ECO:0000259" key="2">
    <source>
        <dbReference type="PROSITE" id="PS50022"/>
    </source>
</evidence>
<evidence type="ECO:0000256" key="1">
    <source>
        <dbReference type="SAM" id="SignalP"/>
    </source>
</evidence>
<dbReference type="SMART" id="SM00231">
    <property type="entry name" value="FA58C"/>
    <property type="match status" value="1"/>
</dbReference>
<evidence type="ECO:0000313" key="4">
    <source>
        <dbReference type="Proteomes" id="UP000828390"/>
    </source>
</evidence>
<name>A0A9D4CW99_DREPO</name>
<dbReference type="CDD" id="cd00057">
    <property type="entry name" value="FA58C"/>
    <property type="match status" value="1"/>
</dbReference>
<dbReference type="InterPro" id="IPR008979">
    <property type="entry name" value="Galactose-bd-like_sf"/>
</dbReference>
<dbReference type="FunFam" id="2.60.120.260:FF:000016">
    <property type="entry name" value="Contactin-associated protein-like 4 isoform 1"/>
    <property type="match status" value="1"/>
</dbReference>
<reference evidence="3" key="1">
    <citation type="journal article" date="2019" name="bioRxiv">
        <title>The Genome of the Zebra Mussel, Dreissena polymorpha: A Resource for Invasive Species Research.</title>
        <authorList>
            <person name="McCartney M.A."/>
            <person name="Auch B."/>
            <person name="Kono T."/>
            <person name="Mallez S."/>
            <person name="Zhang Y."/>
            <person name="Obille A."/>
            <person name="Becker A."/>
            <person name="Abrahante J.E."/>
            <person name="Garbe J."/>
            <person name="Badalamenti J.P."/>
            <person name="Herman A."/>
            <person name="Mangelson H."/>
            <person name="Liachko I."/>
            <person name="Sullivan S."/>
            <person name="Sone E.D."/>
            <person name="Koren S."/>
            <person name="Silverstein K.A.T."/>
            <person name="Beckman K.B."/>
            <person name="Gohl D.M."/>
        </authorList>
    </citation>
    <scope>NUCLEOTIDE SEQUENCE</scope>
    <source>
        <strain evidence="3">Duluth1</strain>
        <tissue evidence="3">Whole animal</tissue>
    </source>
</reference>
<reference evidence="3" key="2">
    <citation type="submission" date="2020-11" db="EMBL/GenBank/DDBJ databases">
        <authorList>
            <person name="McCartney M.A."/>
            <person name="Auch B."/>
            <person name="Kono T."/>
            <person name="Mallez S."/>
            <person name="Becker A."/>
            <person name="Gohl D.M."/>
            <person name="Silverstein K.A.T."/>
            <person name="Koren S."/>
            <person name="Bechman K.B."/>
            <person name="Herman A."/>
            <person name="Abrahante J.E."/>
            <person name="Garbe J."/>
        </authorList>
    </citation>
    <scope>NUCLEOTIDE SEQUENCE</scope>
    <source>
        <strain evidence="3">Duluth1</strain>
        <tissue evidence="3">Whole animal</tissue>
    </source>
</reference>
<dbReference type="AlphaFoldDB" id="A0A9D4CW99"/>
<dbReference type="PROSITE" id="PS50022">
    <property type="entry name" value="FA58C_3"/>
    <property type="match status" value="1"/>
</dbReference>
<accession>A0A9D4CW99</accession>
<dbReference type="Pfam" id="PF00754">
    <property type="entry name" value="F5_F8_type_C"/>
    <property type="match status" value="1"/>
</dbReference>
<feature type="domain" description="F5/8 type C" evidence="2">
    <location>
        <begin position="277"/>
        <end position="426"/>
    </location>
</feature>
<dbReference type="EMBL" id="JAIWYP010000011">
    <property type="protein sequence ID" value="KAH3734492.1"/>
    <property type="molecule type" value="Genomic_DNA"/>
</dbReference>
<organism evidence="3 4">
    <name type="scientific">Dreissena polymorpha</name>
    <name type="common">Zebra mussel</name>
    <name type="synonym">Mytilus polymorpha</name>
    <dbReference type="NCBI Taxonomy" id="45954"/>
    <lineage>
        <taxon>Eukaryota</taxon>
        <taxon>Metazoa</taxon>
        <taxon>Spiralia</taxon>
        <taxon>Lophotrochozoa</taxon>
        <taxon>Mollusca</taxon>
        <taxon>Bivalvia</taxon>
        <taxon>Autobranchia</taxon>
        <taxon>Heteroconchia</taxon>
        <taxon>Euheterodonta</taxon>
        <taxon>Imparidentia</taxon>
        <taxon>Neoheterodontei</taxon>
        <taxon>Myida</taxon>
        <taxon>Dreissenoidea</taxon>
        <taxon>Dreissenidae</taxon>
        <taxon>Dreissena</taxon>
    </lineage>
</organism>
<feature type="chain" id="PRO_5039007045" description="F5/8 type C domain-containing protein" evidence="1">
    <location>
        <begin position="19"/>
        <end position="429"/>
    </location>
</feature>
<keyword evidence="1" id="KW-0732">Signal</keyword>
<proteinExistence type="predicted"/>
<feature type="signal peptide" evidence="1">
    <location>
        <begin position="1"/>
        <end position="18"/>
    </location>
</feature>